<gene>
    <name evidence="3" type="ORF">GN244_ATG17742</name>
</gene>
<evidence type="ECO:0000259" key="2">
    <source>
        <dbReference type="Pfam" id="PF15787"/>
    </source>
</evidence>
<name>A0A833SGP5_PHYIN</name>
<feature type="compositionally biased region" description="Low complexity" evidence="1">
    <location>
        <begin position="250"/>
        <end position="279"/>
    </location>
</feature>
<keyword evidence="4" id="KW-1185">Reference proteome</keyword>
<proteinExistence type="predicted"/>
<dbReference type="EMBL" id="WSZM01000675">
    <property type="protein sequence ID" value="KAF4030489.1"/>
    <property type="molecule type" value="Genomic_DNA"/>
</dbReference>
<dbReference type="Pfam" id="PF15787">
    <property type="entry name" value="DUF4704"/>
    <property type="match status" value="1"/>
</dbReference>
<feature type="region of interest" description="Disordered" evidence="1">
    <location>
        <begin position="186"/>
        <end position="213"/>
    </location>
</feature>
<organism evidence="3 4">
    <name type="scientific">Phytophthora infestans</name>
    <name type="common">Potato late blight agent</name>
    <name type="synonym">Botrytis infestans</name>
    <dbReference type="NCBI Taxonomy" id="4787"/>
    <lineage>
        <taxon>Eukaryota</taxon>
        <taxon>Sar</taxon>
        <taxon>Stramenopiles</taxon>
        <taxon>Oomycota</taxon>
        <taxon>Peronosporomycetes</taxon>
        <taxon>Peronosporales</taxon>
        <taxon>Peronosporaceae</taxon>
        <taxon>Phytophthora</taxon>
    </lineage>
</organism>
<accession>A0A833SGP5</accession>
<evidence type="ECO:0000313" key="3">
    <source>
        <dbReference type="EMBL" id="KAF4030489.1"/>
    </source>
</evidence>
<comment type="caution">
    <text evidence="3">The sequence shown here is derived from an EMBL/GenBank/DDBJ whole genome shotgun (WGS) entry which is preliminary data.</text>
</comment>
<dbReference type="InterPro" id="IPR031570">
    <property type="entry name" value="NBEA/BDCP_DUF4704"/>
</dbReference>
<feature type="domain" description="DUF4704" evidence="2">
    <location>
        <begin position="41"/>
        <end position="242"/>
    </location>
</feature>
<feature type="region of interest" description="Disordered" evidence="1">
    <location>
        <begin position="249"/>
        <end position="281"/>
    </location>
</feature>
<sequence>MIFPEYHAAWYRSVGVSSLPVILDYLLTACEKITRKQDAAETEQSGERPLSAVVESVVVDLLWILKGMLLSNVANQQEVLGNYVFHMLSHVMSLFDVMPSPRRAWTWGEPPFPRVYMDDEPSFASGVRAILLDYRLWTQADFKTQSIYNHQMYGLACEYPRAFNNMQAVSKVLEILGRFYSVPHSSHASGDTESSQSSQQITEPDDKDHHWKQQSIQSLVEVIEVCLTNQSTQVHEVLEQEVMETTFARSNPVSSGGSAAGGAAPSTSPNAPSSASTPPTIVVPGRKGGVFSINLESIVWSDQTATGAASTGKSDGATTDEYTATARKSVLHSVQVRFSGA</sequence>
<evidence type="ECO:0000256" key="1">
    <source>
        <dbReference type="SAM" id="MobiDB-lite"/>
    </source>
</evidence>
<reference evidence="3" key="1">
    <citation type="submission" date="2020-04" db="EMBL/GenBank/DDBJ databases">
        <title>Hybrid Assembly of Korean Phytophthora infestans isolates.</title>
        <authorList>
            <person name="Prokchorchik M."/>
            <person name="Lee Y."/>
            <person name="Seo J."/>
            <person name="Cho J.-H."/>
            <person name="Park Y.-E."/>
            <person name="Jang D.-C."/>
            <person name="Im J.-S."/>
            <person name="Choi J.-G."/>
            <person name="Park H.-J."/>
            <person name="Lee G.-B."/>
            <person name="Lee Y.-G."/>
            <person name="Hong S.-Y."/>
            <person name="Cho K."/>
            <person name="Sohn K.H."/>
        </authorList>
    </citation>
    <scope>NUCLEOTIDE SEQUENCE</scope>
    <source>
        <strain evidence="3">KR_1_A1</strain>
    </source>
</reference>
<dbReference type="Proteomes" id="UP000602510">
    <property type="component" value="Unassembled WGS sequence"/>
</dbReference>
<evidence type="ECO:0000313" key="4">
    <source>
        <dbReference type="Proteomes" id="UP000602510"/>
    </source>
</evidence>
<dbReference type="AlphaFoldDB" id="A0A833SGP5"/>
<protein>
    <recommendedName>
        <fullName evidence="2">DUF4704 domain-containing protein</fullName>
    </recommendedName>
</protein>